<feature type="domain" description="4'-phosphopantetheinyl transferase" evidence="2">
    <location>
        <begin position="140"/>
        <end position="217"/>
    </location>
</feature>
<organism evidence="3 4">
    <name type="scientific">Bacillus cereus BAG5X1-1</name>
    <dbReference type="NCBI Taxonomy" id="1053189"/>
    <lineage>
        <taxon>Bacteria</taxon>
        <taxon>Bacillati</taxon>
        <taxon>Bacillota</taxon>
        <taxon>Bacilli</taxon>
        <taxon>Bacillales</taxon>
        <taxon>Bacillaceae</taxon>
        <taxon>Bacillus</taxon>
        <taxon>Bacillus cereus group</taxon>
    </lineage>
</organism>
<dbReference type="GO" id="GO:0000287">
    <property type="term" value="F:magnesium ion binding"/>
    <property type="evidence" value="ECO:0007669"/>
    <property type="project" value="InterPro"/>
</dbReference>
<protein>
    <recommendedName>
        <fullName evidence="2">4'-phosphopantetheinyl transferase domain-containing protein</fullName>
    </recommendedName>
</protein>
<dbReference type="RefSeq" id="WP_002106889.1">
    <property type="nucleotide sequence ID" value="NZ_JH791997.1"/>
</dbReference>
<accession>J8A565</accession>
<gene>
    <name evidence="3" type="ORF">IEE_05064</name>
</gene>
<dbReference type="Pfam" id="PF01648">
    <property type="entry name" value="ACPS"/>
    <property type="match status" value="1"/>
</dbReference>
<dbReference type="PATRIC" id="fig|1053189.3.peg.5163"/>
<comment type="caution">
    <text evidence="3">The sequence shown here is derived from an EMBL/GenBank/DDBJ whole genome shotgun (WGS) entry which is preliminary data.</text>
</comment>
<evidence type="ECO:0000259" key="2">
    <source>
        <dbReference type="Pfam" id="PF01648"/>
    </source>
</evidence>
<dbReference type="EMBL" id="AHDJ01000060">
    <property type="protein sequence ID" value="EJQ38292.1"/>
    <property type="molecule type" value="Genomic_DNA"/>
</dbReference>
<name>J8A565_BACCE</name>
<reference evidence="3 4" key="1">
    <citation type="submission" date="2012-04" db="EMBL/GenBank/DDBJ databases">
        <title>The Genome Sequence of Bacillus cereus BAG5X1-1.</title>
        <authorList>
            <consortium name="The Broad Institute Genome Sequencing Platform"/>
            <consortium name="The Broad Institute Genome Sequencing Center for Infectious Disease"/>
            <person name="Feldgarden M."/>
            <person name="Van der Auwera G.A."/>
            <person name="Mahillon J."/>
            <person name="Duprez V."/>
            <person name="Timmery S."/>
            <person name="Mattelet C."/>
            <person name="Dierick K."/>
            <person name="Sun M."/>
            <person name="Yu Z."/>
            <person name="Zhu L."/>
            <person name="Hu X."/>
            <person name="Shank E.B."/>
            <person name="Swiecicka I."/>
            <person name="Hansen B.M."/>
            <person name="Andrup L."/>
            <person name="Young S.K."/>
            <person name="Zeng Q."/>
            <person name="Gargeya S."/>
            <person name="Fitzgerald M."/>
            <person name="Haas B."/>
            <person name="Abouelleil A."/>
            <person name="Alvarado L."/>
            <person name="Arachchi H.M."/>
            <person name="Berlin A."/>
            <person name="Chapman S.B."/>
            <person name="Goldberg J."/>
            <person name="Griggs A."/>
            <person name="Gujja S."/>
            <person name="Hansen M."/>
            <person name="Howarth C."/>
            <person name="Imamovic A."/>
            <person name="Larimer J."/>
            <person name="McCowen C."/>
            <person name="Montmayeur A."/>
            <person name="Murphy C."/>
            <person name="Neiman D."/>
            <person name="Pearson M."/>
            <person name="Priest M."/>
            <person name="Roberts A."/>
            <person name="Saif S."/>
            <person name="Shea T."/>
            <person name="Sisk P."/>
            <person name="Sykes S."/>
            <person name="Wortman J."/>
            <person name="Nusbaum C."/>
            <person name="Birren B."/>
        </authorList>
    </citation>
    <scope>NUCLEOTIDE SEQUENCE [LARGE SCALE GENOMIC DNA]</scope>
    <source>
        <strain evidence="3 4">BAG5X1-1</strain>
    </source>
</reference>
<dbReference type="GO" id="GO:0008897">
    <property type="term" value="F:holo-[acyl-carrier-protein] synthase activity"/>
    <property type="evidence" value="ECO:0007669"/>
    <property type="project" value="InterPro"/>
</dbReference>
<dbReference type="HOGENOM" id="CLU_082087_1_0_9"/>
<dbReference type="Proteomes" id="UP000006600">
    <property type="component" value="Unassembled WGS sequence"/>
</dbReference>
<dbReference type="InterPro" id="IPR037143">
    <property type="entry name" value="4-PPantetheinyl_Trfase_dom_sf"/>
</dbReference>
<dbReference type="AlphaFoldDB" id="J8A565"/>
<evidence type="ECO:0000313" key="4">
    <source>
        <dbReference type="Proteomes" id="UP000006600"/>
    </source>
</evidence>
<evidence type="ECO:0000313" key="3">
    <source>
        <dbReference type="EMBL" id="EJQ38292.1"/>
    </source>
</evidence>
<sequence length="269" mass="30650">MSERYFGGEHESFENRLPKSVTSELVLKQENKTYKMNICICYSSSINQYLETVKYLHSNERAYFLKLNFEKRVESYLAGRYAAKKALSNFIKDEKLDGILIKSGIFNQPVVVYPNKMNAQVSISHCDNLGAAIAFSEEIPIGIDIERISVDRNDILGAQMTVGEKGLTKLLSYPDETVYTLFWTAKEALSKILKTGLTTPLEIYEINKIEIKNGVVYSYFQNFSQYCTASVIFGQYIYSITYPKGADLSIKNLIKILRIINMGNEINKI</sequence>
<keyword evidence="1" id="KW-0808">Transferase</keyword>
<evidence type="ECO:0000256" key="1">
    <source>
        <dbReference type="ARBA" id="ARBA00022679"/>
    </source>
</evidence>
<dbReference type="SUPFAM" id="SSF56214">
    <property type="entry name" value="4'-phosphopantetheinyl transferase"/>
    <property type="match status" value="2"/>
</dbReference>
<dbReference type="InterPro" id="IPR008278">
    <property type="entry name" value="4-PPantetheinyl_Trfase_dom"/>
</dbReference>
<proteinExistence type="predicted"/>
<dbReference type="Gene3D" id="3.90.470.20">
    <property type="entry name" value="4'-phosphopantetheinyl transferase domain"/>
    <property type="match status" value="2"/>
</dbReference>